<protein>
    <submittedName>
        <fullName evidence="1">Uncharacterized protein</fullName>
    </submittedName>
</protein>
<evidence type="ECO:0000313" key="2">
    <source>
        <dbReference type="Proteomes" id="UP000029672"/>
    </source>
</evidence>
<proteinExistence type="predicted"/>
<sequence>MYLNESDIINLRKIVNKLSINNLLYILINHDVDVEDIKLNPIFDAKTTVDATILNIYVAANKVHIDINVFKVRPFSKLENIYKRYETLNLKNALLAVEKGVKELLYRYVFGSNTYMKLTKQNIYIRAFESSLTIHNVISGLYRILAEDYLTIISHDKQIAAIPCEPSFVGDAQINEIHLGNFLRSYVHCITIKVIFLSLSSEKKNIEVVKNKVQKFVKEINNVNVKINIISSNIAQTSKEALSYIGDYHLDSHL</sequence>
<dbReference type="KEGG" id="frf:LO80_06315"/>
<organism evidence="1 2">
    <name type="scientific">Candidatus Francisella endociliophora</name>
    <dbReference type="NCBI Taxonomy" id="653937"/>
    <lineage>
        <taxon>Bacteria</taxon>
        <taxon>Pseudomonadati</taxon>
        <taxon>Pseudomonadota</taxon>
        <taxon>Gammaproteobacteria</taxon>
        <taxon>Thiotrichales</taxon>
        <taxon>Francisellaceae</taxon>
        <taxon>Francisella</taxon>
    </lineage>
</organism>
<reference evidence="1 2" key="1">
    <citation type="submission" date="2014-10" db="EMBL/GenBank/DDBJ databases">
        <title>Whole genome sequence of Francisella endociliophora strain FSC1006, isolated from a laboratory culture of the marine ciliate Euplotes raikovi.</title>
        <authorList>
            <person name="Granberg M."/>
            <person name="Backman S."/>
            <person name="Lundmark E."/>
            <person name="Nilsson E."/>
            <person name="Karlsson E."/>
            <person name="Thelaus J."/>
            <person name="Ohrman C."/>
            <person name="Larkeryd A."/>
            <person name="Stenberg P."/>
        </authorList>
    </citation>
    <scope>NUCLEOTIDE SEQUENCE [LARGE SCALE GENOMIC DNA]</scope>
    <source>
        <strain evidence="1 2">FSC1006</strain>
    </source>
</reference>
<dbReference type="HOGENOM" id="CLU_1164530_0_0_6"/>
<gene>
    <name evidence="1" type="ORF">LO80_06315</name>
</gene>
<dbReference type="OrthoDB" id="5604702at2"/>
<dbReference type="NCBIfam" id="NF041243">
    <property type="entry name" value="T6SS_IglJ"/>
    <property type="match status" value="1"/>
</dbReference>
<accession>A0A097EPW9</accession>
<dbReference type="AlphaFoldDB" id="A0A097EPW9"/>
<keyword evidence="2" id="KW-1185">Reference proteome</keyword>
<dbReference type="Proteomes" id="UP000029672">
    <property type="component" value="Chromosome"/>
</dbReference>
<dbReference type="RefSeq" id="WP_040009648.1">
    <property type="nucleotide sequence ID" value="NZ_CP009574.1"/>
</dbReference>
<evidence type="ECO:0000313" key="1">
    <source>
        <dbReference type="EMBL" id="AIT09613.1"/>
    </source>
</evidence>
<name>A0A097EPW9_9GAMM</name>
<dbReference type="EMBL" id="CP009574">
    <property type="protein sequence ID" value="AIT09613.1"/>
    <property type="molecule type" value="Genomic_DNA"/>
</dbReference>